<dbReference type="InterPro" id="IPR036388">
    <property type="entry name" value="WH-like_DNA-bd_sf"/>
</dbReference>
<evidence type="ECO:0000256" key="2">
    <source>
        <dbReference type="ARBA" id="ARBA00022473"/>
    </source>
</evidence>
<evidence type="ECO:0000313" key="10">
    <source>
        <dbReference type="RefSeq" id="XP_054852844.1"/>
    </source>
</evidence>
<dbReference type="Proteomes" id="UP001190640">
    <property type="component" value="Chromosome 13"/>
</dbReference>
<dbReference type="PROSITE" id="PS00658">
    <property type="entry name" value="FORK_HEAD_2"/>
    <property type="match status" value="1"/>
</dbReference>
<evidence type="ECO:0000256" key="5">
    <source>
        <dbReference type="ARBA" id="ARBA00023163"/>
    </source>
</evidence>
<proteinExistence type="predicted"/>
<keyword evidence="5" id="KW-0804">Transcription</keyword>
<dbReference type="GO" id="GO:0000981">
    <property type="term" value="F:DNA-binding transcription factor activity, RNA polymerase II-specific"/>
    <property type="evidence" value="ECO:0007669"/>
    <property type="project" value="TreeGrafter"/>
</dbReference>
<evidence type="ECO:0000313" key="9">
    <source>
        <dbReference type="Proteomes" id="UP001190640"/>
    </source>
</evidence>
<evidence type="ECO:0000259" key="8">
    <source>
        <dbReference type="PROSITE" id="PS50039"/>
    </source>
</evidence>
<reference evidence="10" key="1">
    <citation type="submission" date="2025-08" db="UniProtKB">
        <authorList>
            <consortium name="RefSeq"/>
        </authorList>
    </citation>
    <scope>IDENTIFICATION</scope>
    <source>
        <tissue evidence="10">Blood</tissue>
    </source>
</reference>
<name>A0AA97LEX8_EUBMA</name>
<dbReference type="FunFam" id="1.10.10.10:FF:000122">
    <property type="entry name" value="Forkhead box protein N1"/>
    <property type="match status" value="1"/>
</dbReference>
<dbReference type="PROSITE" id="PS50039">
    <property type="entry name" value="FORK_HEAD_3"/>
    <property type="match status" value="1"/>
</dbReference>
<dbReference type="CTD" id="121643"/>
<keyword evidence="4 7" id="KW-0238">DNA-binding</keyword>
<dbReference type="PANTHER" id="PTHR46721:SF2">
    <property type="entry name" value="FORKHEAD BOX PROTEIN N4"/>
    <property type="match status" value="1"/>
</dbReference>
<dbReference type="InterPro" id="IPR001766">
    <property type="entry name" value="Fork_head_dom"/>
</dbReference>
<feature type="DNA-binding region" description="Fork-head" evidence="7">
    <location>
        <begin position="200"/>
        <end position="296"/>
    </location>
</feature>
<evidence type="ECO:0000256" key="1">
    <source>
        <dbReference type="ARBA" id="ARBA00004123"/>
    </source>
</evidence>
<dbReference type="SUPFAM" id="SSF46785">
    <property type="entry name" value="Winged helix' DNA-binding domain"/>
    <property type="match status" value="1"/>
</dbReference>
<dbReference type="InterPro" id="IPR036390">
    <property type="entry name" value="WH_DNA-bd_sf"/>
</dbReference>
<keyword evidence="9" id="KW-1185">Reference proteome</keyword>
<dbReference type="InterPro" id="IPR049624">
    <property type="entry name" value="FOXN1_4"/>
</dbReference>
<accession>A0AA97LEX8</accession>
<sequence>MIESDIICIMSGLIRNSGQNHLPSSQEYRLLASDPSQLSEDDLPSDLQSLSWLTSVDVPRLQQMASERMDFGMNSQSAVLQQPGSMPGNMLTTGAPGGMIHIQASLPQGILGLNTVSSHGTQMSRYAAGGQPSPSLQPQQPPLFPPPSCAAQQVFAITHNPQQCPPATIFSASYGTPSPFSQPRLAPHTAQELHVKPYPKPIYSYSCLIAMALKNSKTGRLPVSEIYTFMKEHFPYFKTAPDGWKNSVRHNLSLNKCFEKVENKMSGTSRKGCLWALNPAKIDKMEEEMQKWKRKDLAAIHRSMANPEELDKLITDRPENCRRPNKPAEAEVSALTHVAAAQGRIGQLQPQPVMTLSLQAVPLHHQIQTQACMTPDSPAPAQTPPLHALRNLHQSPRPQHLMSRASDFLSVATDMSTEVDALDPSIMDFAFQGNIWDEMKDESFNLETLGAFSNSPLALSDCDLIPAGLTPISSSSDRSFADLQVTGLYTTYTTLDTVSSAQYISTQGNKPIALL</sequence>
<dbReference type="KEGG" id="emc:129341593"/>
<gene>
    <name evidence="10" type="primary">FOXN4</name>
</gene>
<evidence type="ECO:0000256" key="3">
    <source>
        <dbReference type="ARBA" id="ARBA00023015"/>
    </source>
</evidence>
<dbReference type="PANTHER" id="PTHR46721">
    <property type="entry name" value="FORKHEAD BOX PROTEIN N1"/>
    <property type="match status" value="1"/>
</dbReference>
<dbReference type="InterPro" id="IPR030456">
    <property type="entry name" value="TF_fork_head_CS_2"/>
</dbReference>
<dbReference type="SMART" id="SM00339">
    <property type="entry name" value="FH"/>
    <property type="match status" value="1"/>
</dbReference>
<comment type="subcellular location">
    <subcellularLocation>
        <location evidence="1 7">Nucleus</location>
    </subcellularLocation>
</comment>
<dbReference type="RefSeq" id="XP_054852844.1">
    <property type="nucleotide sequence ID" value="XM_054996869.1"/>
</dbReference>
<dbReference type="Gene3D" id="1.10.10.10">
    <property type="entry name" value="Winged helix-like DNA-binding domain superfamily/Winged helix DNA-binding domain"/>
    <property type="match status" value="1"/>
</dbReference>
<evidence type="ECO:0000256" key="7">
    <source>
        <dbReference type="PROSITE-ProRule" id="PRU00089"/>
    </source>
</evidence>
<keyword evidence="3" id="KW-0805">Transcription regulation</keyword>
<evidence type="ECO:0000256" key="4">
    <source>
        <dbReference type="ARBA" id="ARBA00023125"/>
    </source>
</evidence>
<keyword evidence="6 7" id="KW-0539">Nucleus</keyword>
<organism evidence="9 10">
    <name type="scientific">Eublepharis macularius</name>
    <name type="common">Leopard gecko</name>
    <name type="synonym">Cyrtodactylus macularius</name>
    <dbReference type="NCBI Taxonomy" id="481883"/>
    <lineage>
        <taxon>Eukaryota</taxon>
        <taxon>Metazoa</taxon>
        <taxon>Chordata</taxon>
        <taxon>Craniata</taxon>
        <taxon>Vertebrata</taxon>
        <taxon>Euteleostomi</taxon>
        <taxon>Lepidosauria</taxon>
        <taxon>Squamata</taxon>
        <taxon>Bifurcata</taxon>
        <taxon>Gekkota</taxon>
        <taxon>Eublepharidae</taxon>
        <taxon>Eublepharinae</taxon>
        <taxon>Eublepharis</taxon>
    </lineage>
</organism>
<dbReference type="PRINTS" id="PR00053">
    <property type="entry name" value="FORKHEAD"/>
</dbReference>
<feature type="domain" description="Fork-head" evidence="8">
    <location>
        <begin position="200"/>
        <end position="296"/>
    </location>
</feature>
<dbReference type="GO" id="GO:0005634">
    <property type="term" value="C:nucleus"/>
    <property type="evidence" value="ECO:0007669"/>
    <property type="project" value="UniProtKB-SubCell"/>
</dbReference>
<dbReference type="GO" id="GO:0000976">
    <property type="term" value="F:transcription cis-regulatory region binding"/>
    <property type="evidence" value="ECO:0007669"/>
    <property type="project" value="TreeGrafter"/>
</dbReference>
<dbReference type="GeneID" id="129341593"/>
<keyword evidence="2" id="KW-0217">Developmental protein</keyword>
<evidence type="ECO:0000256" key="6">
    <source>
        <dbReference type="ARBA" id="ARBA00023242"/>
    </source>
</evidence>
<dbReference type="AlphaFoldDB" id="A0AA97LEX8"/>
<dbReference type="Pfam" id="PF00250">
    <property type="entry name" value="Forkhead"/>
    <property type="match status" value="1"/>
</dbReference>
<protein>
    <submittedName>
        <fullName evidence="10">Forkhead box protein N4</fullName>
    </submittedName>
</protein>